<evidence type="ECO:0000313" key="2">
    <source>
        <dbReference type="EMBL" id="KKL97371.1"/>
    </source>
</evidence>
<dbReference type="Gene3D" id="3.90.1690.10">
    <property type="entry name" value="phage-related protein like domain"/>
    <property type="match status" value="1"/>
</dbReference>
<feature type="compositionally biased region" description="Low complexity" evidence="1">
    <location>
        <begin position="134"/>
        <end position="153"/>
    </location>
</feature>
<comment type="caution">
    <text evidence="2">The sequence shown here is derived from an EMBL/GenBank/DDBJ whole genome shotgun (WGS) entry which is preliminary data.</text>
</comment>
<sequence length="267" mass="28957">MADRVEMQDIRGLNVDKLAKGFADQEYQFKGECEVSSMDGDSIRWYQKTAGTLAPTAPSVIKNVSPLSQPDTLEVQWTRNTSYVKKYFVEGFLSDEDIKSADLAVLATTVRDLTRAVVSAVDKDIYNVMTEDVAGTPTPSGATGTQTAAATQPWDATSGANPIKDILNAQRLLFAVNYDAMKAVMWLNPANYQALVVWLVATKGSSIPNFSSAVAAGQKVIELMGMSIKVSNNVTDNWALVIIPKRACTFKQYSPTASVVIDDPMIG</sequence>
<dbReference type="AlphaFoldDB" id="A0A0F9H344"/>
<dbReference type="Pfam" id="PF25209">
    <property type="entry name" value="Phage_capsid_4"/>
    <property type="match status" value="1"/>
</dbReference>
<accession>A0A0F9H344</accession>
<gene>
    <name evidence="2" type="ORF">LCGC14_1835090</name>
</gene>
<feature type="non-terminal residue" evidence="2">
    <location>
        <position position="267"/>
    </location>
</feature>
<organism evidence="2">
    <name type="scientific">marine sediment metagenome</name>
    <dbReference type="NCBI Taxonomy" id="412755"/>
    <lineage>
        <taxon>unclassified sequences</taxon>
        <taxon>metagenomes</taxon>
        <taxon>ecological metagenomes</taxon>
    </lineage>
</organism>
<name>A0A0F9H344_9ZZZZ</name>
<reference evidence="2" key="1">
    <citation type="journal article" date="2015" name="Nature">
        <title>Complex archaea that bridge the gap between prokaryotes and eukaryotes.</title>
        <authorList>
            <person name="Spang A."/>
            <person name="Saw J.H."/>
            <person name="Jorgensen S.L."/>
            <person name="Zaremba-Niedzwiedzka K."/>
            <person name="Martijn J."/>
            <person name="Lind A.E."/>
            <person name="van Eijk R."/>
            <person name="Schleper C."/>
            <person name="Guy L."/>
            <person name="Ettema T.J."/>
        </authorList>
    </citation>
    <scope>NUCLEOTIDE SEQUENCE</scope>
</reference>
<proteinExistence type="predicted"/>
<dbReference type="EMBL" id="LAZR01018183">
    <property type="protein sequence ID" value="KKL97371.1"/>
    <property type="molecule type" value="Genomic_DNA"/>
</dbReference>
<protein>
    <recommendedName>
        <fullName evidence="3">Major capsid protein</fullName>
    </recommendedName>
</protein>
<dbReference type="InterPro" id="IPR053738">
    <property type="entry name" value="Lambda_capsid_assembly"/>
</dbReference>
<feature type="region of interest" description="Disordered" evidence="1">
    <location>
        <begin position="134"/>
        <end position="154"/>
    </location>
</feature>
<evidence type="ECO:0000256" key="1">
    <source>
        <dbReference type="SAM" id="MobiDB-lite"/>
    </source>
</evidence>
<evidence type="ECO:0008006" key="3">
    <source>
        <dbReference type="Google" id="ProtNLM"/>
    </source>
</evidence>
<dbReference type="SUPFAM" id="SSF56563">
    <property type="entry name" value="Major capsid protein gp5"/>
    <property type="match status" value="1"/>
</dbReference>